<evidence type="ECO:0000256" key="3">
    <source>
        <dbReference type="ARBA" id="ARBA00022692"/>
    </source>
</evidence>
<dbReference type="GO" id="GO:0006820">
    <property type="term" value="P:monoatomic anion transport"/>
    <property type="evidence" value="ECO:0007669"/>
    <property type="project" value="TreeGrafter"/>
</dbReference>
<keyword evidence="5 7" id="KW-1133">Transmembrane helix</keyword>
<proteinExistence type="predicted"/>
<evidence type="ECO:0000256" key="2">
    <source>
        <dbReference type="ARBA" id="ARBA00022448"/>
    </source>
</evidence>
<accession>A0A0N5BCF9</accession>
<dbReference type="GO" id="GO:0015293">
    <property type="term" value="F:symporter activity"/>
    <property type="evidence" value="ECO:0007669"/>
    <property type="project" value="UniProtKB-KW"/>
</dbReference>
<evidence type="ECO:0000259" key="8">
    <source>
        <dbReference type="PROSITE" id="PS50850"/>
    </source>
</evidence>
<evidence type="ECO:0000256" key="5">
    <source>
        <dbReference type="ARBA" id="ARBA00022989"/>
    </source>
</evidence>
<feature type="transmembrane region" description="Helical" evidence="7">
    <location>
        <begin position="388"/>
        <end position="410"/>
    </location>
</feature>
<dbReference type="Proteomes" id="UP000046392">
    <property type="component" value="Unplaced"/>
</dbReference>
<dbReference type="Gene3D" id="1.20.1250.20">
    <property type="entry name" value="MFS general substrate transporter like domains"/>
    <property type="match status" value="2"/>
</dbReference>
<dbReference type="PANTHER" id="PTHR11662">
    <property type="entry name" value="SOLUTE CARRIER FAMILY 17"/>
    <property type="match status" value="1"/>
</dbReference>
<dbReference type="WBParaSite" id="SPAL_0000370800.1">
    <property type="protein sequence ID" value="SPAL_0000370800.1"/>
    <property type="gene ID" value="SPAL_0000370800"/>
</dbReference>
<keyword evidence="9" id="KW-1185">Reference proteome</keyword>
<evidence type="ECO:0000256" key="6">
    <source>
        <dbReference type="ARBA" id="ARBA00023136"/>
    </source>
</evidence>
<dbReference type="AlphaFoldDB" id="A0A0N5BCF9"/>
<protein>
    <submittedName>
        <fullName evidence="10">MFS domain-containing protein</fullName>
    </submittedName>
</protein>
<keyword evidence="6 7" id="KW-0472">Membrane</keyword>
<comment type="subcellular location">
    <subcellularLocation>
        <location evidence="1">Membrane</location>
        <topology evidence="1">Multi-pass membrane protein</topology>
    </subcellularLocation>
</comment>
<feature type="transmembrane region" description="Helical" evidence="7">
    <location>
        <begin position="457"/>
        <end position="477"/>
    </location>
</feature>
<name>A0A0N5BCF9_STREA</name>
<dbReference type="STRING" id="174720.A0A0N5BCF9"/>
<keyword evidence="4" id="KW-0769">Symport</keyword>
<evidence type="ECO:0000256" key="4">
    <source>
        <dbReference type="ARBA" id="ARBA00022847"/>
    </source>
</evidence>
<evidence type="ECO:0000256" key="1">
    <source>
        <dbReference type="ARBA" id="ARBA00004141"/>
    </source>
</evidence>
<feature type="transmembrane region" description="Helical" evidence="7">
    <location>
        <begin position="216"/>
        <end position="238"/>
    </location>
</feature>
<evidence type="ECO:0000313" key="10">
    <source>
        <dbReference type="WBParaSite" id="SPAL_0000370800.1"/>
    </source>
</evidence>
<dbReference type="Pfam" id="PF07690">
    <property type="entry name" value="MFS_1"/>
    <property type="match status" value="1"/>
</dbReference>
<feature type="transmembrane region" description="Helical" evidence="7">
    <location>
        <begin position="324"/>
        <end position="344"/>
    </location>
</feature>
<dbReference type="PANTHER" id="PTHR11662:SF60">
    <property type="entry name" value="MAJOR FACILITATOR SUPERFAMILY (MFS) PROFILE DOMAIN-CONTAINING PROTEIN"/>
    <property type="match status" value="1"/>
</dbReference>
<evidence type="ECO:0000256" key="7">
    <source>
        <dbReference type="SAM" id="Phobius"/>
    </source>
</evidence>
<keyword evidence="2" id="KW-0813">Transport</keyword>
<feature type="transmembrane region" description="Helical" evidence="7">
    <location>
        <begin position="100"/>
        <end position="120"/>
    </location>
</feature>
<reference evidence="10" key="1">
    <citation type="submission" date="2017-02" db="UniProtKB">
        <authorList>
            <consortium name="WormBaseParasite"/>
        </authorList>
    </citation>
    <scope>IDENTIFICATION</scope>
</reference>
<dbReference type="PROSITE" id="PS50850">
    <property type="entry name" value="MFS"/>
    <property type="match status" value="1"/>
</dbReference>
<evidence type="ECO:0000313" key="9">
    <source>
        <dbReference type="Proteomes" id="UP000046392"/>
    </source>
</evidence>
<feature type="transmembrane region" description="Helical" evidence="7">
    <location>
        <begin position="20"/>
        <end position="38"/>
    </location>
</feature>
<feature type="transmembrane region" description="Helical" evidence="7">
    <location>
        <begin position="365"/>
        <end position="382"/>
    </location>
</feature>
<feature type="transmembrane region" description="Helical" evidence="7">
    <location>
        <begin position="422"/>
        <end position="445"/>
    </location>
</feature>
<feature type="transmembrane region" description="Helical" evidence="7">
    <location>
        <begin position="127"/>
        <end position="148"/>
    </location>
</feature>
<sequence>MTDEIIKHSYIHFKSRRFHITLLLMIGICLFFFARTNLGLSMVCMVNSTAVNLENSDFNYTNSLKIPDKCLKDDKTNNNDQKKAKDYGGTFNWNINIQNMILSGNFYGAIITIVPAGILADRSSPKNLLLLSATLFLITSALFPYLAYNYGYVPLIASRIIMGLGEGISSPAFNHILSNWIPKSESPVAMAIYTSGVQVAGFIGNPVTAYFCDSSFGWVGVFYLLSVCLIMWSLLWGLTVKNKFHKDKWMHEKERNYLEAHMTNHKNKGFKKDFSIPWMSMITSLPLLSTLICNFFAMMYNFFVTMYLPTYFKDTLYVSIMDNGFYSSLPFIAQCVSKIGWGYFMTHLQRKQILTSTQSVKLSQAVSGVGVAIGLYALPFLNDCTKPYISVGCFLWISAFFGVCVSGFLVSHIILAPAIVGLISSLFNVTAVIGAIASPWIVSFLKDPNNPESWNTVLYVLGTLWLLSSIVFVIFGSGEPQSWGIMKEVHVDDLLINGENNNKDSLDLNETKL</sequence>
<dbReference type="InterPro" id="IPR011701">
    <property type="entry name" value="MFS"/>
</dbReference>
<dbReference type="InterPro" id="IPR036259">
    <property type="entry name" value="MFS_trans_sf"/>
</dbReference>
<dbReference type="FunFam" id="1.20.1250.20:FF:000003">
    <property type="entry name" value="Solute carrier family 17 member 3"/>
    <property type="match status" value="1"/>
</dbReference>
<dbReference type="SUPFAM" id="SSF103473">
    <property type="entry name" value="MFS general substrate transporter"/>
    <property type="match status" value="1"/>
</dbReference>
<dbReference type="InterPro" id="IPR020846">
    <property type="entry name" value="MFS_dom"/>
</dbReference>
<dbReference type="InterPro" id="IPR050382">
    <property type="entry name" value="MFS_Na/Anion_cotransporter"/>
</dbReference>
<dbReference type="GO" id="GO:0016020">
    <property type="term" value="C:membrane"/>
    <property type="evidence" value="ECO:0007669"/>
    <property type="project" value="UniProtKB-SubCell"/>
</dbReference>
<organism evidence="9 10">
    <name type="scientific">Strongyloides papillosus</name>
    <name type="common">Intestinal threadworm</name>
    <dbReference type="NCBI Taxonomy" id="174720"/>
    <lineage>
        <taxon>Eukaryota</taxon>
        <taxon>Metazoa</taxon>
        <taxon>Ecdysozoa</taxon>
        <taxon>Nematoda</taxon>
        <taxon>Chromadorea</taxon>
        <taxon>Rhabditida</taxon>
        <taxon>Tylenchina</taxon>
        <taxon>Panagrolaimomorpha</taxon>
        <taxon>Strongyloidoidea</taxon>
        <taxon>Strongyloididae</taxon>
        <taxon>Strongyloides</taxon>
    </lineage>
</organism>
<feature type="transmembrane region" description="Helical" evidence="7">
    <location>
        <begin position="276"/>
        <end position="304"/>
    </location>
</feature>
<keyword evidence="3 7" id="KW-0812">Transmembrane</keyword>
<feature type="domain" description="Major facilitator superfamily (MFS) profile" evidence="8">
    <location>
        <begin position="20"/>
        <end position="480"/>
    </location>
</feature>